<keyword evidence="4" id="KW-0378">Hydrolase</keyword>
<dbReference type="GO" id="GO:0004519">
    <property type="term" value="F:endonuclease activity"/>
    <property type="evidence" value="ECO:0007669"/>
    <property type="project" value="UniProtKB-KW"/>
</dbReference>
<keyword evidence="3" id="KW-0255">Endonuclease</keyword>
<dbReference type="GO" id="GO:0003887">
    <property type="term" value="F:DNA-directed DNA polymerase activity"/>
    <property type="evidence" value="ECO:0007669"/>
    <property type="project" value="UniProtKB-KW"/>
</dbReference>
<name>A0A392T1F4_9FABA</name>
<keyword evidence="12" id="KW-1185">Reference proteome</keyword>
<dbReference type="InterPro" id="IPR039537">
    <property type="entry name" value="Retrotran_Ty1/copia-like"/>
</dbReference>
<dbReference type="PROSITE" id="PS50994">
    <property type="entry name" value="INTEGRASE"/>
    <property type="match status" value="1"/>
</dbReference>
<keyword evidence="5" id="KW-0460">Magnesium</keyword>
<keyword evidence="7" id="KW-0695">RNA-directed DNA polymerase</keyword>
<keyword evidence="2" id="KW-0479">Metal-binding</keyword>
<keyword evidence="9" id="KW-0233">DNA recombination</keyword>
<feature type="domain" description="Integrase catalytic" evidence="10">
    <location>
        <begin position="1"/>
        <end position="73"/>
    </location>
</feature>
<keyword evidence="8" id="KW-0548">Nucleotidyltransferase</keyword>
<dbReference type="AlphaFoldDB" id="A0A392T1F4"/>
<dbReference type="InterPro" id="IPR001584">
    <property type="entry name" value="Integrase_cat-core"/>
</dbReference>
<dbReference type="Gene3D" id="3.30.420.10">
    <property type="entry name" value="Ribonuclease H-like superfamily/Ribonuclease H"/>
    <property type="match status" value="1"/>
</dbReference>
<dbReference type="GO" id="GO:0046872">
    <property type="term" value="F:metal ion binding"/>
    <property type="evidence" value="ECO:0007669"/>
    <property type="project" value="UniProtKB-KW"/>
</dbReference>
<evidence type="ECO:0000256" key="3">
    <source>
        <dbReference type="ARBA" id="ARBA00022759"/>
    </source>
</evidence>
<evidence type="ECO:0000313" key="11">
    <source>
        <dbReference type="EMBL" id="MCI53990.1"/>
    </source>
</evidence>
<dbReference type="PANTHER" id="PTHR42648:SF11">
    <property type="entry name" value="TRANSPOSON TY4-P GAG-POL POLYPROTEIN"/>
    <property type="match status" value="1"/>
</dbReference>
<keyword evidence="8" id="KW-0239">DNA-directed DNA polymerase</keyword>
<dbReference type="EMBL" id="LXQA010472453">
    <property type="protein sequence ID" value="MCI53990.1"/>
    <property type="molecule type" value="Genomic_DNA"/>
</dbReference>
<dbReference type="InterPro" id="IPR012337">
    <property type="entry name" value="RNaseH-like_sf"/>
</dbReference>
<evidence type="ECO:0000256" key="6">
    <source>
        <dbReference type="ARBA" id="ARBA00022908"/>
    </source>
</evidence>
<dbReference type="Proteomes" id="UP000265520">
    <property type="component" value="Unassembled WGS sequence"/>
</dbReference>
<evidence type="ECO:0000256" key="9">
    <source>
        <dbReference type="ARBA" id="ARBA00023172"/>
    </source>
</evidence>
<protein>
    <submittedName>
        <fullName evidence="11">Copia-type polyprotein</fullName>
    </submittedName>
</protein>
<evidence type="ECO:0000256" key="7">
    <source>
        <dbReference type="ARBA" id="ARBA00022918"/>
    </source>
</evidence>
<evidence type="ECO:0000256" key="5">
    <source>
        <dbReference type="ARBA" id="ARBA00022842"/>
    </source>
</evidence>
<evidence type="ECO:0000256" key="4">
    <source>
        <dbReference type="ARBA" id="ARBA00022801"/>
    </source>
</evidence>
<dbReference type="GO" id="GO:0003676">
    <property type="term" value="F:nucleic acid binding"/>
    <property type="evidence" value="ECO:0007669"/>
    <property type="project" value="InterPro"/>
</dbReference>
<evidence type="ECO:0000259" key="10">
    <source>
        <dbReference type="PROSITE" id="PS50994"/>
    </source>
</evidence>
<dbReference type="PANTHER" id="PTHR42648">
    <property type="entry name" value="TRANSPOSASE, PUTATIVE-RELATED"/>
    <property type="match status" value="1"/>
</dbReference>
<dbReference type="InterPro" id="IPR036397">
    <property type="entry name" value="RNaseH_sf"/>
</dbReference>
<organism evidence="11 12">
    <name type="scientific">Trifolium medium</name>
    <dbReference type="NCBI Taxonomy" id="97028"/>
    <lineage>
        <taxon>Eukaryota</taxon>
        <taxon>Viridiplantae</taxon>
        <taxon>Streptophyta</taxon>
        <taxon>Embryophyta</taxon>
        <taxon>Tracheophyta</taxon>
        <taxon>Spermatophyta</taxon>
        <taxon>Magnoliopsida</taxon>
        <taxon>eudicotyledons</taxon>
        <taxon>Gunneridae</taxon>
        <taxon>Pentapetalae</taxon>
        <taxon>rosids</taxon>
        <taxon>fabids</taxon>
        <taxon>Fabales</taxon>
        <taxon>Fabaceae</taxon>
        <taxon>Papilionoideae</taxon>
        <taxon>50 kb inversion clade</taxon>
        <taxon>NPAAA clade</taxon>
        <taxon>Hologalegina</taxon>
        <taxon>IRL clade</taxon>
        <taxon>Trifolieae</taxon>
        <taxon>Trifolium</taxon>
    </lineage>
</organism>
<keyword evidence="1" id="KW-0540">Nuclease</keyword>
<evidence type="ECO:0000256" key="8">
    <source>
        <dbReference type="ARBA" id="ARBA00022932"/>
    </source>
</evidence>
<dbReference type="SUPFAM" id="SSF53098">
    <property type="entry name" value="Ribonuclease H-like"/>
    <property type="match status" value="1"/>
</dbReference>
<accession>A0A392T1F4</accession>
<evidence type="ECO:0000313" key="12">
    <source>
        <dbReference type="Proteomes" id="UP000265520"/>
    </source>
</evidence>
<sequence>DGGGEYVSKEFDTLCEKEGIVHEVVPPYTPQQNGTAERKNRTIMKMVRSILNGKYLPKELWGEPVATATYILN</sequence>
<comment type="caution">
    <text evidence="11">The sequence shown here is derived from an EMBL/GenBank/DDBJ whole genome shotgun (WGS) entry which is preliminary data.</text>
</comment>
<evidence type="ECO:0000256" key="2">
    <source>
        <dbReference type="ARBA" id="ARBA00022723"/>
    </source>
</evidence>
<feature type="non-terminal residue" evidence="11">
    <location>
        <position position="1"/>
    </location>
</feature>
<keyword evidence="8" id="KW-0808">Transferase</keyword>
<proteinExistence type="predicted"/>
<dbReference type="GO" id="GO:0015074">
    <property type="term" value="P:DNA integration"/>
    <property type="evidence" value="ECO:0007669"/>
    <property type="project" value="UniProtKB-KW"/>
</dbReference>
<keyword evidence="6" id="KW-0229">DNA integration</keyword>
<dbReference type="GO" id="GO:0016787">
    <property type="term" value="F:hydrolase activity"/>
    <property type="evidence" value="ECO:0007669"/>
    <property type="project" value="UniProtKB-KW"/>
</dbReference>
<dbReference type="GO" id="GO:0006310">
    <property type="term" value="P:DNA recombination"/>
    <property type="evidence" value="ECO:0007669"/>
    <property type="project" value="UniProtKB-KW"/>
</dbReference>
<reference evidence="11 12" key="1">
    <citation type="journal article" date="2018" name="Front. Plant Sci.">
        <title>Red Clover (Trifolium pratense) and Zigzag Clover (T. medium) - A Picture of Genomic Similarities and Differences.</title>
        <authorList>
            <person name="Dluhosova J."/>
            <person name="Istvanek J."/>
            <person name="Nedelnik J."/>
            <person name="Repkova J."/>
        </authorList>
    </citation>
    <scope>NUCLEOTIDE SEQUENCE [LARGE SCALE GENOMIC DNA]</scope>
    <source>
        <strain evidence="12">cv. 10/8</strain>
        <tissue evidence="11">Leaf</tissue>
    </source>
</reference>
<dbReference type="GO" id="GO:0003964">
    <property type="term" value="F:RNA-directed DNA polymerase activity"/>
    <property type="evidence" value="ECO:0007669"/>
    <property type="project" value="UniProtKB-KW"/>
</dbReference>
<evidence type="ECO:0000256" key="1">
    <source>
        <dbReference type="ARBA" id="ARBA00022722"/>
    </source>
</evidence>